<dbReference type="RefSeq" id="WP_180155967.1">
    <property type="nucleotide sequence ID" value="NZ_JACCEM010000006.1"/>
</dbReference>
<keyword evidence="4" id="KW-1185">Reference proteome</keyword>
<accession>A0A853FW20</accession>
<dbReference type="AlphaFoldDB" id="A0A853FW20"/>
<dbReference type="PROSITE" id="PS50989">
    <property type="entry name" value="COA_CT_CTER"/>
    <property type="match status" value="1"/>
</dbReference>
<evidence type="ECO:0000313" key="4">
    <source>
        <dbReference type="Proteomes" id="UP000559809"/>
    </source>
</evidence>
<dbReference type="InterPro" id="IPR051047">
    <property type="entry name" value="AccD/PCCB"/>
</dbReference>
<dbReference type="InterPro" id="IPR029045">
    <property type="entry name" value="ClpP/crotonase-like_dom_sf"/>
</dbReference>
<dbReference type="PANTHER" id="PTHR43842">
    <property type="entry name" value="PROPIONYL-COA CARBOXYLASE BETA CHAIN"/>
    <property type="match status" value="1"/>
</dbReference>
<gene>
    <name evidence="3" type="ORF">H0A72_13020</name>
</gene>
<dbReference type="GO" id="GO:0016740">
    <property type="term" value="F:transferase activity"/>
    <property type="evidence" value="ECO:0007669"/>
    <property type="project" value="UniProtKB-KW"/>
</dbReference>
<dbReference type="Gene3D" id="3.90.226.10">
    <property type="entry name" value="2-enoyl-CoA Hydratase, Chain A, domain 1"/>
    <property type="match status" value="2"/>
</dbReference>
<sequence>MSHELNSKELQARREKALGMGGPERLAKRRAQKVLNARERLAVLLDPGSFHESGLLATSYRPEAKEKTPADGKVTGFGAIEGRPVAVVSNDFTVLGASSSVVNGKKIKHVRQVAGDSGMPLVLLGESAGARMPDRMGAAGRAILGQDPAEYLRDRRSPWVSALLGSCYGSSTWYACLSDYVVMRKGATMAVASSRVTELAIKQTVDAEELGGWRLHTGTTGLVDAAVDTDEEAIELVKRFLSYMPSHNGEAPPVAPVPEGSDDAIQDILSVVPESRSQVYDSREVIRRILDKDSLFELKGRFGKSLVTALGRIDGKTVGVIANNPKFKGGSIDIDACAKATSFLVLCDSFNIPIVLLADQPGFLIGIDGEKRGAPGRIMNWMNAISQVTVPKISITLRKNYGQAYLNMGGGRNSDEAAAWPSADYGFMDAGTAVNVLHGVRYEDDPERFRKLAEAISQDNAPWDLAALYELKDVIHPLETRSYLKSVLAIHSRKPTGGVGRHRLSCWPTSY</sequence>
<feature type="domain" description="CoA carboxyltransferase C-terminal" evidence="2">
    <location>
        <begin position="260"/>
        <end position="494"/>
    </location>
</feature>
<dbReference type="GO" id="GO:0004658">
    <property type="term" value="F:propionyl-CoA carboxylase activity"/>
    <property type="evidence" value="ECO:0007669"/>
    <property type="project" value="TreeGrafter"/>
</dbReference>
<feature type="domain" description="CoA carboxyltransferase N-terminal" evidence="1">
    <location>
        <begin position="3"/>
        <end position="256"/>
    </location>
</feature>
<name>A0A853FW20_9BURK</name>
<dbReference type="PANTHER" id="PTHR43842:SF2">
    <property type="entry name" value="PROPIONYL-COA CARBOXYLASE BETA CHAIN, MITOCHONDRIAL"/>
    <property type="match status" value="1"/>
</dbReference>
<dbReference type="Proteomes" id="UP000559809">
    <property type="component" value="Unassembled WGS sequence"/>
</dbReference>
<dbReference type="SUPFAM" id="SSF52096">
    <property type="entry name" value="ClpP/crotonase"/>
    <property type="match status" value="2"/>
</dbReference>
<dbReference type="Pfam" id="PF01039">
    <property type="entry name" value="Carboxyl_trans"/>
    <property type="match status" value="1"/>
</dbReference>
<dbReference type="EMBL" id="JACCEM010000006">
    <property type="protein sequence ID" value="NYT50234.1"/>
    <property type="molecule type" value="Genomic_DNA"/>
</dbReference>
<protein>
    <submittedName>
        <fullName evidence="3">Methylmalonyl-CoA carboxyltransferase</fullName>
    </submittedName>
</protein>
<dbReference type="PROSITE" id="PS50980">
    <property type="entry name" value="COA_CT_NTER"/>
    <property type="match status" value="1"/>
</dbReference>
<organism evidence="3 4">
    <name type="scientific">Parapusillimonas granuli</name>
    <dbReference type="NCBI Taxonomy" id="380911"/>
    <lineage>
        <taxon>Bacteria</taxon>
        <taxon>Pseudomonadati</taxon>
        <taxon>Pseudomonadota</taxon>
        <taxon>Betaproteobacteria</taxon>
        <taxon>Burkholderiales</taxon>
        <taxon>Alcaligenaceae</taxon>
        <taxon>Parapusillimonas</taxon>
    </lineage>
</organism>
<dbReference type="InterPro" id="IPR011762">
    <property type="entry name" value="COA_CT_N"/>
</dbReference>
<proteinExistence type="predicted"/>
<reference evidence="3 4" key="1">
    <citation type="submission" date="2020-07" db="EMBL/GenBank/DDBJ databases">
        <title>Taxonomic revisions and descriptions of new bacterial species based on genomic comparisons in the high-G+C-content subgroup of the family Alcaligenaceae.</title>
        <authorList>
            <person name="Szabo A."/>
            <person name="Felfoldi T."/>
        </authorList>
    </citation>
    <scope>NUCLEOTIDE SEQUENCE [LARGE SCALE GENOMIC DNA]</scope>
    <source>
        <strain evidence="3 4">LMG 24012</strain>
    </source>
</reference>
<dbReference type="InterPro" id="IPR011763">
    <property type="entry name" value="COA_CT_C"/>
</dbReference>
<evidence type="ECO:0000259" key="1">
    <source>
        <dbReference type="PROSITE" id="PS50980"/>
    </source>
</evidence>
<dbReference type="InterPro" id="IPR034733">
    <property type="entry name" value="AcCoA_carboxyl_beta"/>
</dbReference>
<evidence type="ECO:0000259" key="2">
    <source>
        <dbReference type="PROSITE" id="PS50989"/>
    </source>
</evidence>
<comment type="caution">
    <text evidence="3">The sequence shown here is derived from an EMBL/GenBank/DDBJ whole genome shotgun (WGS) entry which is preliminary data.</text>
</comment>
<evidence type="ECO:0000313" key="3">
    <source>
        <dbReference type="EMBL" id="NYT50234.1"/>
    </source>
</evidence>
<keyword evidence="3" id="KW-0808">Transferase</keyword>